<dbReference type="GeneID" id="20328105"/>
<accession>A0A074ZIE6</accession>
<dbReference type="OrthoDB" id="6263735at2759"/>
<gene>
    <name evidence="2" type="ORF">T265_13938</name>
</gene>
<reference evidence="2 3" key="1">
    <citation type="submission" date="2013-11" db="EMBL/GenBank/DDBJ databases">
        <title>Opisthorchis viverrini - life in the bile duct.</title>
        <authorList>
            <person name="Young N.D."/>
            <person name="Nagarajan N."/>
            <person name="Lin S.J."/>
            <person name="Korhonen P.K."/>
            <person name="Jex A.R."/>
            <person name="Hall R.S."/>
            <person name="Safavi-Hemami H."/>
            <person name="Kaewkong W."/>
            <person name="Bertrand D."/>
            <person name="Gao S."/>
            <person name="Seet Q."/>
            <person name="Wongkham S."/>
            <person name="Teh B.T."/>
            <person name="Wongkham C."/>
            <person name="Intapan P.M."/>
            <person name="Maleewong W."/>
            <person name="Yang X."/>
            <person name="Hu M."/>
            <person name="Wang Z."/>
            <person name="Hofmann A."/>
            <person name="Sternberg P.W."/>
            <person name="Tan P."/>
            <person name="Wang J."/>
            <person name="Gasser R.B."/>
        </authorList>
    </citation>
    <scope>NUCLEOTIDE SEQUENCE [LARGE SCALE GENOMIC DNA]</scope>
</reference>
<dbReference type="Proteomes" id="UP000054324">
    <property type="component" value="Unassembled WGS sequence"/>
</dbReference>
<organism evidence="2 3">
    <name type="scientific">Opisthorchis viverrini</name>
    <name type="common">Southeast Asian liver fluke</name>
    <dbReference type="NCBI Taxonomy" id="6198"/>
    <lineage>
        <taxon>Eukaryota</taxon>
        <taxon>Metazoa</taxon>
        <taxon>Spiralia</taxon>
        <taxon>Lophotrochozoa</taxon>
        <taxon>Platyhelminthes</taxon>
        <taxon>Trematoda</taxon>
        <taxon>Digenea</taxon>
        <taxon>Opisthorchiida</taxon>
        <taxon>Opisthorchiata</taxon>
        <taxon>Opisthorchiidae</taxon>
        <taxon>Opisthorchis</taxon>
    </lineage>
</organism>
<dbReference type="RefSeq" id="XP_009169506.1">
    <property type="nucleotide sequence ID" value="XM_009171242.1"/>
</dbReference>
<keyword evidence="3" id="KW-1185">Reference proteome</keyword>
<sequence>MLRKRSISMGSVRYRVAGDETCTAASSSSKRTTEHQKSKEDEDVDQEVEGQKEDEVATERKPKLSNAQSVDQLIVERDISEGKKQTFYGAAVYQTSVFGRSSRSGSILASYNLSRRGSASLPEQISSAHFSGRLSEVGDELEESIQIRGQWLERRSTDLRVRGSNPTVASRLSLSRVRLPGSILALVFTFGAMAVRHRKDATAEGLFVVTNKPLSHGPDPSTGSVHVDKAARQPTCQKGFGASSYLHLEPGILGRVPDIRSTNHIHSTADTSTVDSGDY</sequence>
<dbReference type="KEGG" id="ovi:T265_13938"/>
<evidence type="ECO:0000256" key="1">
    <source>
        <dbReference type="SAM" id="MobiDB-lite"/>
    </source>
</evidence>
<dbReference type="EMBL" id="KL596739">
    <property type="protein sequence ID" value="KER26751.1"/>
    <property type="molecule type" value="Genomic_DNA"/>
</dbReference>
<name>A0A074ZIE6_OPIVI</name>
<feature type="compositionally biased region" description="Basic and acidic residues" evidence="1">
    <location>
        <begin position="49"/>
        <end position="62"/>
    </location>
</feature>
<protein>
    <submittedName>
        <fullName evidence="2">Uncharacterized protein</fullName>
    </submittedName>
</protein>
<dbReference type="AlphaFoldDB" id="A0A074ZIE6"/>
<feature type="region of interest" description="Disordered" evidence="1">
    <location>
        <begin position="18"/>
        <end position="65"/>
    </location>
</feature>
<evidence type="ECO:0000313" key="2">
    <source>
        <dbReference type="EMBL" id="KER26751.1"/>
    </source>
</evidence>
<feature type="non-terminal residue" evidence="2">
    <location>
        <position position="279"/>
    </location>
</feature>
<proteinExistence type="predicted"/>
<dbReference type="CTD" id="20328105"/>
<feature type="compositionally biased region" description="Basic and acidic residues" evidence="1">
    <location>
        <begin position="31"/>
        <end position="40"/>
    </location>
</feature>
<evidence type="ECO:0000313" key="3">
    <source>
        <dbReference type="Proteomes" id="UP000054324"/>
    </source>
</evidence>